<protein>
    <submittedName>
        <fullName evidence="10">Multiple sugar transport system permease protein</fullName>
    </submittedName>
</protein>
<feature type="transmembrane region" description="Helical" evidence="7">
    <location>
        <begin position="236"/>
        <end position="259"/>
    </location>
</feature>
<evidence type="ECO:0000256" key="3">
    <source>
        <dbReference type="ARBA" id="ARBA00022475"/>
    </source>
</evidence>
<dbReference type="InterPro" id="IPR035906">
    <property type="entry name" value="MetI-like_sf"/>
</dbReference>
<feature type="transmembrane region" description="Helical" evidence="7">
    <location>
        <begin position="109"/>
        <end position="131"/>
    </location>
</feature>
<dbReference type="CDD" id="cd06261">
    <property type="entry name" value="TM_PBP2"/>
    <property type="match status" value="1"/>
</dbReference>
<organism evidence="10 11">
    <name type="scientific">Aquamicrobium terrae</name>
    <dbReference type="NCBI Taxonomy" id="1324945"/>
    <lineage>
        <taxon>Bacteria</taxon>
        <taxon>Pseudomonadati</taxon>
        <taxon>Pseudomonadota</taxon>
        <taxon>Alphaproteobacteria</taxon>
        <taxon>Hyphomicrobiales</taxon>
        <taxon>Phyllobacteriaceae</taxon>
        <taxon>Aquamicrobium</taxon>
    </lineage>
</organism>
<dbReference type="PANTHER" id="PTHR43005:SF1">
    <property type="entry name" value="SPERMIDINE_PUTRESCINE TRANSPORT SYSTEM PERMEASE PROTEIN"/>
    <property type="match status" value="1"/>
</dbReference>
<evidence type="ECO:0000256" key="1">
    <source>
        <dbReference type="ARBA" id="ARBA00004651"/>
    </source>
</evidence>
<feature type="transmembrane region" description="Helical" evidence="7">
    <location>
        <begin position="296"/>
        <end position="318"/>
    </location>
</feature>
<dbReference type="PANTHER" id="PTHR43005">
    <property type="entry name" value="BLR7065 PROTEIN"/>
    <property type="match status" value="1"/>
</dbReference>
<keyword evidence="3" id="KW-1003">Cell membrane</keyword>
<feature type="transmembrane region" description="Helical" evidence="7">
    <location>
        <begin position="46"/>
        <end position="69"/>
    </location>
</feature>
<evidence type="ECO:0000256" key="7">
    <source>
        <dbReference type="RuleBase" id="RU363032"/>
    </source>
</evidence>
<dbReference type="Pfam" id="PF00528">
    <property type="entry name" value="BPD_transp_1"/>
    <property type="match status" value="1"/>
</dbReference>
<keyword evidence="11" id="KW-1185">Reference proteome</keyword>
<evidence type="ECO:0000313" key="11">
    <source>
        <dbReference type="Proteomes" id="UP001549076"/>
    </source>
</evidence>
<keyword evidence="5 7" id="KW-1133">Transmembrane helix</keyword>
<keyword evidence="4 7" id="KW-0812">Transmembrane</keyword>
<dbReference type="SUPFAM" id="SSF161098">
    <property type="entry name" value="MetI-like"/>
    <property type="match status" value="1"/>
</dbReference>
<evidence type="ECO:0000259" key="9">
    <source>
        <dbReference type="PROSITE" id="PS50928"/>
    </source>
</evidence>
<dbReference type="Gene3D" id="1.10.3720.10">
    <property type="entry name" value="MetI-like"/>
    <property type="match status" value="1"/>
</dbReference>
<evidence type="ECO:0000256" key="4">
    <source>
        <dbReference type="ARBA" id="ARBA00022692"/>
    </source>
</evidence>
<accession>A0ABV2N155</accession>
<reference evidence="10 11" key="1">
    <citation type="submission" date="2024-06" db="EMBL/GenBank/DDBJ databases">
        <title>Genomic Encyclopedia of Type Strains, Phase IV (KMG-IV): sequencing the most valuable type-strain genomes for metagenomic binning, comparative biology and taxonomic classification.</title>
        <authorList>
            <person name="Goeker M."/>
        </authorList>
    </citation>
    <scope>NUCLEOTIDE SEQUENCE [LARGE SCALE GENOMIC DNA]</scope>
    <source>
        <strain evidence="10 11">DSM 27865</strain>
    </source>
</reference>
<evidence type="ECO:0000256" key="5">
    <source>
        <dbReference type="ARBA" id="ARBA00022989"/>
    </source>
</evidence>
<dbReference type="RefSeq" id="WP_354193859.1">
    <property type="nucleotide sequence ID" value="NZ_JBEPML010000004.1"/>
</dbReference>
<gene>
    <name evidence="10" type="ORF">ABID37_001750</name>
</gene>
<evidence type="ECO:0000256" key="2">
    <source>
        <dbReference type="ARBA" id="ARBA00022448"/>
    </source>
</evidence>
<dbReference type="Proteomes" id="UP001549076">
    <property type="component" value="Unassembled WGS sequence"/>
</dbReference>
<proteinExistence type="inferred from homology"/>
<comment type="subcellular location">
    <subcellularLocation>
        <location evidence="1 7">Cell membrane</location>
        <topology evidence="1 7">Multi-pass membrane protein</topology>
    </subcellularLocation>
</comment>
<name>A0ABV2N155_9HYPH</name>
<feature type="domain" description="ABC transmembrane type-1" evidence="9">
    <location>
        <begin position="105"/>
        <end position="319"/>
    </location>
</feature>
<comment type="caution">
    <text evidence="10">The sequence shown here is derived from an EMBL/GenBank/DDBJ whole genome shotgun (WGS) entry which is preliminary data.</text>
</comment>
<sequence length="328" mass="35262">MTTSQASARAATPPGSARSAAGHDASGCDASGYDASGRGDQRLWRWITFAPALAMMVALSVLPIANLVVTSFQNITWADGQATRSWVGLAHYRALFSDNLFAAGLSNTVIFALAAVAGQMVLAFAMALMVSKIGRGRVLYRAIFILPLLIPGIVIGAIWKLMLNFDFGLVNKALGLFGVMPHDWLGSPETALLSVIVVDIWHWTPFCFLLFLAGLESLPQDVFEAAKMDGAGPWQELAYVTLPLMVPTIIVTFAFRLIVAFKVFDEVYLLTGGGPGTSTEVLSFTLYQRFFTEDKAGYGSAMSVAIIFLVSILLVVAISARRGTGRQP</sequence>
<evidence type="ECO:0000256" key="8">
    <source>
        <dbReference type="SAM" id="MobiDB-lite"/>
    </source>
</evidence>
<evidence type="ECO:0000256" key="6">
    <source>
        <dbReference type="ARBA" id="ARBA00023136"/>
    </source>
</evidence>
<feature type="transmembrane region" description="Helical" evidence="7">
    <location>
        <begin position="138"/>
        <end position="159"/>
    </location>
</feature>
<dbReference type="InterPro" id="IPR000515">
    <property type="entry name" value="MetI-like"/>
</dbReference>
<keyword evidence="10" id="KW-0762">Sugar transport</keyword>
<dbReference type="PROSITE" id="PS50928">
    <property type="entry name" value="ABC_TM1"/>
    <property type="match status" value="1"/>
</dbReference>
<keyword evidence="6 7" id="KW-0472">Membrane</keyword>
<dbReference type="EMBL" id="JBEPML010000004">
    <property type="protein sequence ID" value="MET3791542.1"/>
    <property type="molecule type" value="Genomic_DNA"/>
</dbReference>
<comment type="similarity">
    <text evidence="7">Belongs to the binding-protein-dependent transport system permease family.</text>
</comment>
<feature type="transmembrane region" description="Helical" evidence="7">
    <location>
        <begin position="191"/>
        <end position="215"/>
    </location>
</feature>
<keyword evidence="2 7" id="KW-0813">Transport</keyword>
<evidence type="ECO:0000313" key="10">
    <source>
        <dbReference type="EMBL" id="MET3791542.1"/>
    </source>
</evidence>
<feature type="region of interest" description="Disordered" evidence="8">
    <location>
        <begin position="1"/>
        <end position="27"/>
    </location>
</feature>